<evidence type="ECO:0000256" key="1">
    <source>
        <dbReference type="SAM" id="MobiDB-lite"/>
    </source>
</evidence>
<evidence type="ECO:0000313" key="2">
    <source>
        <dbReference type="EMBL" id="NHT76375.1"/>
    </source>
</evidence>
<feature type="compositionally biased region" description="Low complexity" evidence="1">
    <location>
        <begin position="226"/>
        <end position="246"/>
    </location>
</feature>
<comment type="caution">
    <text evidence="2">The sequence shown here is derived from an EMBL/GenBank/DDBJ whole genome shotgun (WGS) entry which is preliminary data.</text>
</comment>
<feature type="compositionally biased region" description="Basic and acidic residues" evidence="1">
    <location>
        <begin position="81"/>
        <end position="93"/>
    </location>
</feature>
<accession>A0AA43ZEH0</accession>
<keyword evidence="3" id="KW-1185">Reference proteome</keyword>
<proteinExistence type="predicted"/>
<dbReference type="Pfam" id="PF09849">
    <property type="entry name" value="DUF2076"/>
    <property type="match status" value="1"/>
</dbReference>
<dbReference type="InterPro" id="IPR018648">
    <property type="entry name" value="DUF2076"/>
</dbReference>
<gene>
    <name evidence="2" type="ORF">G8E10_11555</name>
</gene>
<reference evidence="2" key="1">
    <citation type="submission" date="2020-03" db="EMBL/GenBank/DDBJ databases">
        <title>Ferranicluibacter endophyticum gen. nov., sp. nov., a new genus isolated from Rubus ulmifolius Schott. stem.</title>
        <authorList>
            <person name="Roca-Couso R."/>
            <person name="Flores-Felix J.D."/>
            <person name="Igual J.M."/>
            <person name="Rivas R."/>
        </authorList>
    </citation>
    <scope>NUCLEOTIDE SEQUENCE</scope>
    <source>
        <strain evidence="2">CRRU44</strain>
    </source>
</reference>
<dbReference type="Proteomes" id="UP001155840">
    <property type="component" value="Unassembled WGS sequence"/>
</dbReference>
<evidence type="ECO:0000313" key="3">
    <source>
        <dbReference type="Proteomes" id="UP001155840"/>
    </source>
</evidence>
<feature type="region of interest" description="Disordered" evidence="1">
    <location>
        <begin position="1"/>
        <end position="27"/>
    </location>
</feature>
<feature type="compositionally biased region" description="Pro residues" evidence="1">
    <location>
        <begin position="138"/>
        <end position="151"/>
    </location>
</feature>
<protein>
    <submittedName>
        <fullName evidence="2">DUF2076 domain-containing protein</fullName>
    </submittedName>
</protein>
<dbReference type="AlphaFoldDB" id="A0AA43ZEH0"/>
<dbReference type="RefSeq" id="WP_167129007.1">
    <property type="nucleotide sequence ID" value="NZ_JAANCM010000005.1"/>
</dbReference>
<feature type="region of interest" description="Disordered" evidence="1">
    <location>
        <begin position="226"/>
        <end position="276"/>
    </location>
</feature>
<dbReference type="EMBL" id="JAANCM010000005">
    <property type="protein sequence ID" value="NHT76375.1"/>
    <property type="molecule type" value="Genomic_DNA"/>
</dbReference>
<feature type="compositionally biased region" description="Acidic residues" evidence="1">
    <location>
        <begin position="260"/>
        <end position="276"/>
    </location>
</feature>
<feature type="region of interest" description="Disordered" evidence="1">
    <location>
        <begin position="81"/>
        <end position="173"/>
    </location>
</feature>
<organism evidence="2 3">
    <name type="scientific">Ferranicluibacter rubi</name>
    <dbReference type="NCBI Taxonomy" id="2715133"/>
    <lineage>
        <taxon>Bacteria</taxon>
        <taxon>Pseudomonadati</taxon>
        <taxon>Pseudomonadota</taxon>
        <taxon>Alphaproteobacteria</taxon>
        <taxon>Hyphomicrobiales</taxon>
        <taxon>Rhizobiaceae</taxon>
        <taxon>Ferranicluibacter</taxon>
    </lineage>
</organism>
<sequence length="276" mass="29082">MSPEEQSLLSGLFERVRTASSTPRDREAETLIDQAVHSQPSAPYYLAQAVIVQEKGLEAAAQRIEALETQLRRSEERIHALETERDSEPRESHSGGFLGSLFGSSEKPQPRPDAPQGGQAYPADRSAAGGPWGSAPRPAYPAPQQPYPPQQQPASGPWDRQPQQTSSGGGFLRGAMGTAAGVAGGMLLANSLSGIFGSHMSSLGLCSATQTAAPIEETTINNYYGDDAATQASDTAPADTTPDTPAGNDGWQQADLDTSSNDDFDTDFGSDDTTDV</sequence>
<name>A0AA43ZEH0_9HYPH</name>